<dbReference type="InterPro" id="IPR036787">
    <property type="entry name" value="T_IF-3_N_sf"/>
</dbReference>
<evidence type="ECO:0000259" key="7">
    <source>
        <dbReference type="Pfam" id="PF00707"/>
    </source>
</evidence>
<evidence type="ECO:0000313" key="9">
    <source>
        <dbReference type="EMBL" id="SIS77914.1"/>
    </source>
</evidence>
<evidence type="ECO:0000256" key="3">
    <source>
        <dbReference type="ARBA" id="ARBA00022917"/>
    </source>
</evidence>
<dbReference type="Gene3D" id="3.10.20.80">
    <property type="entry name" value="Translation initiation factor 3 (IF-3), N-terminal domain"/>
    <property type="match status" value="1"/>
</dbReference>
<keyword evidence="4" id="KW-0963">Cytoplasm</keyword>
<proteinExistence type="inferred from homology"/>
<dbReference type="Pfam" id="PF05198">
    <property type="entry name" value="IF3_N"/>
    <property type="match status" value="1"/>
</dbReference>
<dbReference type="SUPFAM" id="SSF55200">
    <property type="entry name" value="Translation initiation factor IF3, C-terminal domain"/>
    <property type="match status" value="1"/>
</dbReference>
<dbReference type="InterPro" id="IPR019814">
    <property type="entry name" value="Translation_initiation_fac_3_N"/>
</dbReference>
<feature type="domain" description="Translation initiation factor 3 N-terminal" evidence="8">
    <location>
        <begin position="31"/>
        <end position="100"/>
    </location>
</feature>
<dbReference type="SUPFAM" id="SSF54364">
    <property type="entry name" value="Translation initiation factor IF3, N-terminal domain"/>
    <property type="match status" value="1"/>
</dbReference>
<dbReference type="GO" id="GO:0043022">
    <property type="term" value="F:ribosome binding"/>
    <property type="evidence" value="ECO:0007669"/>
    <property type="project" value="UniProtKB-ARBA"/>
</dbReference>
<dbReference type="EMBL" id="FTOD01000005">
    <property type="protein sequence ID" value="SIS77914.1"/>
    <property type="molecule type" value="Genomic_DNA"/>
</dbReference>
<comment type="subcellular location">
    <subcellularLocation>
        <location evidence="4 6">Cytoplasm</location>
    </subcellularLocation>
</comment>
<dbReference type="PANTHER" id="PTHR10938">
    <property type="entry name" value="TRANSLATION INITIATION FACTOR IF-3"/>
    <property type="match status" value="1"/>
</dbReference>
<keyword evidence="2 4" id="KW-0396">Initiation factor</keyword>
<dbReference type="GO" id="GO:0003743">
    <property type="term" value="F:translation initiation factor activity"/>
    <property type="evidence" value="ECO:0007669"/>
    <property type="project" value="UniProtKB-UniRule"/>
</dbReference>
<evidence type="ECO:0000259" key="8">
    <source>
        <dbReference type="Pfam" id="PF05198"/>
    </source>
</evidence>
<dbReference type="PANTHER" id="PTHR10938:SF0">
    <property type="entry name" value="TRANSLATION INITIATION FACTOR IF-3, MITOCHONDRIAL"/>
    <property type="match status" value="1"/>
</dbReference>
<evidence type="ECO:0000256" key="4">
    <source>
        <dbReference type="HAMAP-Rule" id="MF_00080"/>
    </source>
</evidence>
<comment type="function">
    <text evidence="4 6">IF-3 binds to the 30S ribosomal subunit and shifts the equilibrium between 70S ribosomes and their 50S and 30S subunits in favor of the free subunits, thus enhancing the availability of 30S subunits on which protein synthesis initiation begins.</text>
</comment>
<dbReference type="InterPro" id="IPR019813">
    <property type="entry name" value="Translation_initiation_fac3_CS"/>
</dbReference>
<dbReference type="NCBIfam" id="TIGR00168">
    <property type="entry name" value="infC"/>
    <property type="match status" value="1"/>
</dbReference>
<evidence type="ECO:0000256" key="6">
    <source>
        <dbReference type="RuleBase" id="RU000646"/>
    </source>
</evidence>
<dbReference type="GO" id="GO:0032790">
    <property type="term" value="P:ribosome disassembly"/>
    <property type="evidence" value="ECO:0007669"/>
    <property type="project" value="TreeGrafter"/>
</dbReference>
<comment type="subunit">
    <text evidence="4 6">Monomer.</text>
</comment>
<dbReference type="InterPro" id="IPR019815">
    <property type="entry name" value="Translation_initiation_fac_3_C"/>
</dbReference>
<dbReference type="FunFam" id="3.30.110.10:FF:000001">
    <property type="entry name" value="Translation initiation factor IF-3"/>
    <property type="match status" value="1"/>
</dbReference>
<sequence length="196" mass="23068">MWALCSHLFDIPIITQLLRRWQVISKEQQLVNEAIRAREVRLIDSDGNQLGIQPLREALRLAREADLDLVNVAPKAKPPVCRIMDYGKYRYEQSKREKEARKNQKTIQIKEIRFSPSIEEHDVNTKLRNVKKFLSNGDKVKLTIRFRGREITHQDIGRRILNRMAEEVKEIGDVERYPKMEGRHMIMILSPKKDNA</sequence>
<dbReference type="GO" id="GO:0005829">
    <property type="term" value="C:cytosol"/>
    <property type="evidence" value="ECO:0007669"/>
    <property type="project" value="TreeGrafter"/>
</dbReference>
<accession>A0A1N7LVU0</accession>
<dbReference type="InterPro" id="IPR001288">
    <property type="entry name" value="Translation_initiation_fac_3"/>
</dbReference>
<keyword evidence="10" id="KW-1185">Reference proteome</keyword>
<comment type="similarity">
    <text evidence="1 4 6">Belongs to the IF-3 family.</text>
</comment>
<feature type="domain" description="Translation initiation factor 3 C-terminal" evidence="7">
    <location>
        <begin position="107"/>
        <end position="192"/>
    </location>
</feature>
<evidence type="ECO:0000256" key="5">
    <source>
        <dbReference type="NCBIfam" id="TIGR00168"/>
    </source>
</evidence>
<evidence type="ECO:0000256" key="2">
    <source>
        <dbReference type="ARBA" id="ARBA00022540"/>
    </source>
</evidence>
<dbReference type="HAMAP" id="MF_00080">
    <property type="entry name" value="IF_3"/>
    <property type="match status" value="1"/>
</dbReference>
<name>A0A1N7LVU0_9BACL</name>
<dbReference type="GO" id="GO:0016020">
    <property type="term" value="C:membrane"/>
    <property type="evidence" value="ECO:0007669"/>
    <property type="project" value="TreeGrafter"/>
</dbReference>
<protein>
    <recommendedName>
        <fullName evidence="4 5">Translation initiation factor IF-3</fullName>
    </recommendedName>
</protein>
<dbReference type="Pfam" id="PF00707">
    <property type="entry name" value="IF3_C"/>
    <property type="match status" value="1"/>
</dbReference>
<dbReference type="Gene3D" id="3.30.110.10">
    <property type="entry name" value="Translation initiation factor 3 (IF-3), C-terminal domain"/>
    <property type="match status" value="1"/>
</dbReference>
<dbReference type="FunFam" id="3.10.20.80:FF:000001">
    <property type="entry name" value="Translation initiation factor IF-3"/>
    <property type="match status" value="1"/>
</dbReference>
<evidence type="ECO:0000256" key="1">
    <source>
        <dbReference type="ARBA" id="ARBA00005439"/>
    </source>
</evidence>
<dbReference type="Proteomes" id="UP000186795">
    <property type="component" value="Unassembled WGS sequence"/>
</dbReference>
<reference evidence="10" key="1">
    <citation type="submission" date="2017-01" db="EMBL/GenBank/DDBJ databases">
        <authorList>
            <person name="Varghese N."/>
            <person name="Submissions S."/>
        </authorList>
    </citation>
    <scope>NUCLEOTIDE SEQUENCE [LARGE SCALE GENOMIC DNA]</scope>
    <source>
        <strain evidence="10">DSM 45196</strain>
    </source>
</reference>
<gene>
    <name evidence="4" type="primary">infC</name>
    <name evidence="9" type="ORF">SAMN05421790_10517</name>
</gene>
<dbReference type="InterPro" id="IPR036788">
    <property type="entry name" value="T_IF-3_C_sf"/>
</dbReference>
<organism evidence="9 10">
    <name type="scientific">Kroppenstedtia eburnea</name>
    <dbReference type="NCBI Taxonomy" id="714067"/>
    <lineage>
        <taxon>Bacteria</taxon>
        <taxon>Bacillati</taxon>
        <taxon>Bacillota</taxon>
        <taxon>Bacilli</taxon>
        <taxon>Bacillales</taxon>
        <taxon>Thermoactinomycetaceae</taxon>
        <taxon>Kroppenstedtia</taxon>
    </lineage>
</organism>
<evidence type="ECO:0000313" key="10">
    <source>
        <dbReference type="Proteomes" id="UP000186795"/>
    </source>
</evidence>
<dbReference type="PROSITE" id="PS00938">
    <property type="entry name" value="IF3"/>
    <property type="match status" value="1"/>
</dbReference>
<dbReference type="AlphaFoldDB" id="A0A1N7LVU0"/>
<keyword evidence="3 4" id="KW-0648">Protein biosynthesis</keyword>